<proteinExistence type="predicted"/>
<sequence length="281" mass="32395">MKNVLKRKKSIIFSLFIMAIFFCFNSKVLAFNDKFEPNDSKESSIEIERNDNNDFYGSPKYILSSINGSNDEDWYSVFLKEGEETLTLQSFHKDLSAEVVSKSGEELLKNTVFGPNTKKQAKFKVAQTGTYYIHIKNNTGTYSEQAEYRLTIGLPVYTLKYYTVDFNNVVSVDPRTGKSNTVTFDLTNNSQIPEDAVLMRVSINGKESGRAYKRTRSIKAADQTRWIDTTESLFNKDNLIHPYPIKLKQRWQFKHEANELFSNSYALKPSIYIAYQTEAFK</sequence>
<name>A0AAE4FN73_CLOSG</name>
<dbReference type="AlphaFoldDB" id="A0AAE4FN73"/>
<accession>A0AAE4FN73</accession>
<evidence type="ECO:0000313" key="1">
    <source>
        <dbReference type="EMBL" id="MDS1004682.1"/>
    </source>
</evidence>
<dbReference type="RefSeq" id="WP_310944162.1">
    <property type="nucleotide sequence ID" value="NZ_JARUIS010000025.1"/>
</dbReference>
<dbReference type="Gene3D" id="2.60.120.380">
    <property type="match status" value="1"/>
</dbReference>
<evidence type="ECO:0008006" key="3">
    <source>
        <dbReference type="Google" id="ProtNLM"/>
    </source>
</evidence>
<dbReference type="Proteomes" id="UP001182303">
    <property type="component" value="Unassembled WGS sequence"/>
</dbReference>
<reference evidence="1" key="1">
    <citation type="submission" date="2023-04" db="EMBL/GenBank/DDBJ databases">
        <title>Assessment of the microbiological origin of a defect in Grana Padano cheese.</title>
        <authorList>
            <person name="Zago M."/>
            <person name="Rossetti L."/>
            <person name="Bonvini B."/>
            <person name="Carminati D."/>
            <person name="Giraffa G."/>
        </authorList>
    </citation>
    <scope>NUCLEOTIDE SEQUENCE</scope>
    <source>
        <strain evidence="1">4990</strain>
    </source>
</reference>
<dbReference type="EMBL" id="JARUIS010000025">
    <property type="protein sequence ID" value="MDS1004682.1"/>
    <property type="molecule type" value="Genomic_DNA"/>
</dbReference>
<organism evidence="1 2">
    <name type="scientific">Clostridium sporogenes</name>
    <dbReference type="NCBI Taxonomy" id="1509"/>
    <lineage>
        <taxon>Bacteria</taxon>
        <taxon>Bacillati</taxon>
        <taxon>Bacillota</taxon>
        <taxon>Clostridia</taxon>
        <taxon>Eubacteriales</taxon>
        <taxon>Clostridiaceae</taxon>
        <taxon>Clostridium</taxon>
    </lineage>
</organism>
<gene>
    <name evidence="1" type="ORF">P9J83_14420</name>
</gene>
<comment type="caution">
    <text evidence="1">The sequence shown here is derived from an EMBL/GenBank/DDBJ whole genome shotgun (WGS) entry which is preliminary data.</text>
</comment>
<evidence type="ECO:0000313" key="2">
    <source>
        <dbReference type="Proteomes" id="UP001182303"/>
    </source>
</evidence>
<protein>
    <recommendedName>
        <fullName evidence="3">Peptidase C-terminal archaeal/bacterial domain-containing protein</fullName>
    </recommendedName>
</protein>